<protein>
    <submittedName>
        <fullName evidence="1">Uncharacterized protein</fullName>
    </submittedName>
</protein>
<name>A0A0J6F5A0_COCPO</name>
<dbReference type="Proteomes" id="UP000054567">
    <property type="component" value="Unassembled WGS sequence"/>
</dbReference>
<sequence length="129" mass="14046">MSWDVYSVLQTNHTSVWSVRSGPKKLDILVAGHELSAALDSDRHSSSYIVITFFEMSHGSNPNFLYACLDGAPEDMLATVLRETPGRCFKTSSGHNSSISVFYVKCDPYSVALSGGPNGDGAYHRVITL</sequence>
<gene>
    <name evidence="1" type="ORF">CPAG_00466</name>
</gene>
<evidence type="ECO:0000313" key="1">
    <source>
        <dbReference type="EMBL" id="KMM64114.1"/>
    </source>
</evidence>
<dbReference type="EMBL" id="DS268109">
    <property type="protein sequence ID" value="KMM64114.1"/>
    <property type="molecule type" value="Genomic_DNA"/>
</dbReference>
<reference evidence="2" key="2">
    <citation type="journal article" date="2009" name="Genome Res.">
        <title>Comparative genomic analyses of the human fungal pathogens Coccidioides and their relatives.</title>
        <authorList>
            <person name="Sharpton T.J."/>
            <person name="Stajich J.E."/>
            <person name="Rounsley S.D."/>
            <person name="Gardner M.J."/>
            <person name="Wortman J.R."/>
            <person name="Jordar V.S."/>
            <person name="Maiti R."/>
            <person name="Kodira C.D."/>
            <person name="Neafsey D.E."/>
            <person name="Zeng Q."/>
            <person name="Hung C.-Y."/>
            <person name="McMahan C."/>
            <person name="Muszewska A."/>
            <person name="Grynberg M."/>
            <person name="Mandel M.A."/>
            <person name="Kellner E.M."/>
            <person name="Barker B.M."/>
            <person name="Galgiani J.N."/>
            <person name="Orbach M.J."/>
            <person name="Kirkland T.N."/>
            <person name="Cole G.T."/>
            <person name="Henn M.R."/>
            <person name="Birren B.W."/>
            <person name="Taylor J.W."/>
        </authorList>
    </citation>
    <scope>NUCLEOTIDE SEQUENCE [LARGE SCALE GENOMIC DNA]</scope>
    <source>
        <strain evidence="2">RMSCC 3488</strain>
    </source>
</reference>
<reference evidence="1 2" key="1">
    <citation type="submission" date="2007-06" db="EMBL/GenBank/DDBJ databases">
        <title>The Genome Sequence of Coccidioides posadasii RMSCC_3488.</title>
        <authorList>
            <consortium name="Coccidioides Genome Resources Consortium"/>
            <consortium name="The Broad Institute Genome Sequencing Platform"/>
            <person name="Henn M.R."/>
            <person name="Sykes S."/>
            <person name="Young S."/>
            <person name="Jaffe D."/>
            <person name="Berlin A."/>
            <person name="Alvarez P."/>
            <person name="Butler J."/>
            <person name="Gnerre S."/>
            <person name="Grabherr M."/>
            <person name="Mauceli E."/>
            <person name="Brockman W."/>
            <person name="Kodira C."/>
            <person name="Alvarado L."/>
            <person name="Zeng Q."/>
            <person name="Crawford M."/>
            <person name="Antoine C."/>
            <person name="Devon K."/>
            <person name="Galgiani J."/>
            <person name="Orsborn K."/>
            <person name="Lewis M.L."/>
            <person name="Nusbaum C."/>
            <person name="Galagan J."/>
            <person name="Birren B."/>
        </authorList>
    </citation>
    <scope>NUCLEOTIDE SEQUENCE [LARGE SCALE GENOMIC DNA]</scope>
    <source>
        <strain evidence="1 2">RMSCC 3488</strain>
    </source>
</reference>
<accession>A0A0J6F5A0</accession>
<organism evidence="1 2">
    <name type="scientific">Coccidioides posadasii RMSCC 3488</name>
    <dbReference type="NCBI Taxonomy" id="454284"/>
    <lineage>
        <taxon>Eukaryota</taxon>
        <taxon>Fungi</taxon>
        <taxon>Dikarya</taxon>
        <taxon>Ascomycota</taxon>
        <taxon>Pezizomycotina</taxon>
        <taxon>Eurotiomycetes</taxon>
        <taxon>Eurotiomycetidae</taxon>
        <taxon>Onygenales</taxon>
        <taxon>Onygenaceae</taxon>
        <taxon>Coccidioides</taxon>
    </lineage>
</organism>
<reference evidence="2" key="3">
    <citation type="journal article" date="2010" name="Genome Res.">
        <title>Population genomic sequencing of Coccidioides fungi reveals recent hybridization and transposon control.</title>
        <authorList>
            <person name="Neafsey D.E."/>
            <person name="Barker B.M."/>
            <person name="Sharpton T.J."/>
            <person name="Stajich J.E."/>
            <person name="Park D.J."/>
            <person name="Whiston E."/>
            <person name="Hung C.-Y."/>
            <person name="McMahan C."/>
            <person name="White J."/>
            <person name="Sykes S."/>
            <person name="Heiman D."/>
            <person name="Young S."/>
            <person name="Zeng Q."/>
            <person name="Abouelleil A."/>
            <person name="Aftuck L."/>
            <person name="Bessette D."/>
            <person name="Brown A."/>
            <person name="FitzGerald M."/>
            <person name="Lui A."/>
            <person name="Macdonald J.P."/>
            <person name="Priest M."/>
            <person name="Orbach M.J."/>
            <person name="Galgiani J.N."/>
            <person name="Kirkland T.N."/>
            <person name="Cole G.T."/>
            <person name="Birren B.W."/>
            <person name="Henn M.R."/>
            <person name="Taylor J.W."/>
            <person name="Rounsley S.D."/>
        </authorList>
    </citation>
    <scope>NUCLEOTIDE SEQUENCE [LARGE SCALE GENOMIC DNA]</scope>
    <source>
        <strain evidence="2">RMSCC 3488</strain>
    </source>
</reference>
<dbReference type="VEuPathDB" id="FungiDB:CPAG_00466"/>
<evidence type="ECO:0000313" key="2">
    <source>
        <dbReference type="Proteomes" id="UP000054567"/>
    </source>
</evidence>
<proteinExistence type="predicted"/>
<dbReference type="AlphaFoldDB" id="A0A0J6F5A0"/>